<evidence type="ECO:0000256" key="10">
    <source>
        <dbReference type="ARBA" id="ARBA00049176"/>
    </source>
</evidence>
<evidence type="ECO:0000313" key="16">
    <source>
        <dbReference type="EMBL" id="EEW26663.1"/>
    </source>
</evidence>
<keyword evidence="13" id="KW-0479">Metal-binding</keyword>
<dbReference type="PANTHER" id="PTHR38096:SF1">
    <property type="entry name" value="ENTEROBACTIN SYNTHASE COMPONENT D"/>
    <property type="match status" value="1"/>
</dbReference>
<feature type="domain" description="4'-phosphopantetheinyl transferase" evidence="14">
    <location>
        <begin position="111"/>
        <end position="190"/>
    </location>
</feature>
<dbReference type="UniPathway" id="UPA00017"/>
<evidence type="ECO:0000256" key="6">
    <source>
        <dbReference type="ARBA" id="ARBA00022679"/>
    </source>
</evidence>
<feature type="binding site" evidence="12">
    <location>
        <position position="114"/>
    </location>
    <ligand>
        <name>CoA</name>
        <dbReference type="ChEBI" id="CHEBI:57287"/>
    </ligand>
</feature>
<feature type="binding site" evidence="12">
    <location>
        <position position="56"/>
    </location>
    <ligand>
        <name>CoA</name>
        <dbReference type="ChEBI" id="CHEBI:57287"/>
    </ligand>
</feature>
<dbReference type="GO" id="GO:0000287">
    <property type="term" value="F:magnesium ion binding"/>
    <property type="evidence" value="ECO:0007669"/>
    <property type="project" value="InterPro"/>
</dbReference>
<evidence type="ECO:0000256" key="4">
    <source>
        <dbReference type="ARBA" id="ARBA00011503"/>
    </source>
</evidence>
<evidence type="ECO:0000256" key="2">
    <source>
        <dbReference type="ARBA" id="ARBA00004993"/>
    </source>
</evidence>
<dbReference type="Proteomes" id="UP000010121">
    <property type="component" value="Unassembled WGS sequence"/>
</dbReference>
<dbReference type="AlphaFoldDB" id="C8RXD8"/>
<comment type="subunit">
    <text evidence="4">EntB, EntD, EntE, and EntF form a multienzyme complex called enterobactin synthase.</text>
</comment>
<evidence type="ECO:0000256" key="1">
    <source>
        <dbReference type="ARBA" id="ARBA00003937"/>
    </source>
</evidence>
<dbReference type="Pfam" id="PF17837">
    <property type="entry name" value="4PPT_N"/>
    <property type="match status" value="1"/>
</dbReference>
<dbReference type="PANTHER" id="PTHR38096">
    <property type="entry name" value="ENTEROBACTIN SYNTHASE COMPONENT D"/>
    <property type="match status" value="1"/>
</dbReference>
<dbReference type="GO" id="GO:0009366">
    <property type="term" value="C:enterobactin synthetase complex"/>
    <property type="evidence" value="ECO:0007669"/>
    <property type="project" value="InterPro"/>
</dbReference>
<accession>C8RXD8</accession>
<feature type="binding site" evidence="12">
    <location>
        <begin position="92"/>
        <end position="93"/>
    </location>
    <ligand>
        <name>CoA</name>
        <dbReference type="ChEBI" id="CHEBI:57287"/>
    </ligand>
</feature>
<sequence length="221" mass="23072">MVGDGISDAVPFGLPRLACRQGRIAPNAAYADLGLALPAALLRAVPQRQAEFMAGRLCAALALRDLGAESVEVAVNPDRSPCWPVGFVGSISHSGDQVVAVVAKAGDYRRLGVDIEPLMPEAQSRDLAETLLAPVDAAFCPAGVGFAAFVTLVFSAKEAFYKALSADLGRIIGFHEVRLCGIAPGEVRLALVPGLGGAEHRLHYRWADGICLTLLAEPCGG</sequence>
<feature type="binding site" evidence="13">
    <location>
        <position position="116"/>
    </location>
    <ligand>
        <name>Mg(2+)</name>
        <dbReference type="ChEBI" id="CHEBI:18420"/>
    </ligand>
</feature>
<dbReference type="InterPro" id="IPR037143">
    <property type="entry name" value="4-PPantetheinyl_Trfase_dom_sf"/>
</dbReference>
<evidence type="ECO:0000256" key="8">
    <source>
        <dbReference type="ARBA" id="ARBA00029894"/>
    </source>
</evidence>
<dbReference type="eggNOG" id="COG2977">
    <property type="taxonomic scope" value="Bacteria"/>
</dbReference>
<comment type="function">
    <text evidence="1">Involved in the biosynthesis of the siderophore enterobactin (enterochelin), which is a macrocyclic trimeric lactone of N-(2,3-dihydroxybenzoyl)-serine. The serine trilactone serves as a scaffolding for the three catechol functionalities that provide hexadentate coordination for the tightly ligated iron(2+) atoms. Plays an essential role in the assembly of the enterobactin by catalyzing the transfer of the 4'-phosphopantetheine (Ppant) moiety from coenzyme A to the apo-domains of both EntB (ArCP domain) and EntF (PCP domain) to yield their holo-forms which make them competent for the activation of 2,3-dihydroxybenzoate (DHB) and L-serine, respectively.</text>
</comment>
<evidence type="ECO:0000256" key="5">
    <source>
        <dbReference type="ARBA" id="ARBA00019087"/>
    </source>
</evidence>
<dbReference type="GO" id="GO:0005886">
    <property type="term" value="C:plasma membrane"/>
    <property type="evidence" value="ECO:0007669"/>
    <property type="project" value="TreeGrafter"/>
</dbReference>
<comment type="similarity">
    <text evidence="3">Belongs to the P-Pant transferase superfamily. EntD family.</text>
</comment>
<dbReference type="Pfam" id="PF01648">
    <property type="entry name" value="ACPS"/>
    <property type="match status" value="1"/>
</dbReference>
<evidence type="ECO:0000256" key="13">
    <source>
        <dbReference type="PIRSR" id="PIRSR603542-2"/>
    </source>
</evidence>
<evidence type="ECO:0000313" key="17">
    <source>
        <dbReference type="Proteomes" id="UP000010121"/>
    </source>
</evidence>
<dbReference type="InterPro" id="IPR008278">
    <property type="entry name" value="4-PPantetheinyl_Trfase_dom"/>
</dbReference>
<dbReference type="OrthoDB" id="8210607at2"/>
<evidence type="ECO:0000256" key="11">
    <source>
        <dbReference type="ARBA" id="ARBA00049191"/>
    </source>
</evidence>
<evidence type="ECO:0000259" key="14">
    <source>
        <dbReference type="Pfam" id="PF01648"/>
    </source>
</evidence>
<dbReference type="PRINTS" id="PR01399">
    <property type="entry name" value="ENTSNTHTASED"/>
</dbReference>
<dbReference type="STRING" id="371731.Rsw2DRAFT_0466"/>
<proteinExistence type="inferred from homology"/>
<comment type="cofactor">
    <cofactor evidence="13">
        <name>Mg(2+)</name>
        <dbReference type="ChEBI" id="CHEBI:18420"/>
    </cofactor>
</comment>
<reference evidence="16 17" key="1">
    <citation type="submission" date="2009-08" db="EMBL/GenBank/DDBJ databases">
        <title>The draft genome of Rhodobacter sp. SW2.</title>
        <authorList>
            <consortium name="US DOE Joint Genome Institute (JGI-PGF)"/>
            <person name="Lucas S."/>
            <person name="Copeland A."/>
            <person name="Lapidus A."/>
            <person name="Glavina del Rio T."/>
            <person name="Tice H."/>
            <person name="Bruce D."/>
            <person name="Goodwin L."/>
            <person name="Pitluck S."/>
            <person name="Larimer F."/>
            <person name="Land M.L."/>
            <person name="Hauser L."/>
            <person name="Emerson D."/>
        </authorList>
    </citation>
    <scope>NUCLEOTIDE SEQUENCE [LARGE SCALE GENOMIC DNA]</scope>
    <source>
        <strain evidence="16 17">SW2</strain>
    </source>
</reference>
<comment type="catalytic activity">
    <reaction evidence="11">
        <text>apo-[peptidyl-carrier protein] + CoA = holo-[peptidyl-carrier protein] + adenosine 3',5'-bisphosphate + H(+)</text>
        <dbReference type="Rhea" id="RHEA:46228"/>
        <dbReference type="Rhea" id="RHEA-COMP:11479"/>
        <dbReference type="Rhea" id="RHEA-COMP:11480"/>
        <dbReference type="ChEBI" id="CHEBI:15378"/>
        <dbReference type="ChEBI" id="CHEBI:29999"/>
        <dbReference type="ChEBI" id="CHEBI:57287"/>
        <dbReference type="ChEBI" id="CHEBI:58343"/>
        <dbReference type="ChEBI" id="CHEBI:64479"/>
    </reaction>
</comment>
<evidence type="ECO:0000256" key="7">
    <source>
        <dbReference type="ARBA" id="ARBA00023191"/>
    </source>
</evidence>
<keyword evidence="17" id="KW-1185">Reference proteome</keyword>
<dbReference type="InterPro" id="IPR041354">
    <property type="entry name" value="4PPT_N"/>
</dbReference>
<dbReference type="Gene3D" id="3.90.470.20">
    <property type="entry name" value="4'-phosphopantetheinyl transferase domain"/>
    <property type="match status" value="1"/>
</dbReference>
<organism evidence="16 17">
    <name type="scientific">Rhodobacter ferrooxidans</name>
    <dbReference type="NCBI Taxonomy" id="371731"/>
    <lineage>
        <taxon>Bacteria</taxon>
        <taxon>Pseudomonadati</taxon>
        <taxon>Pseudomonadota</taxon>
        <taxon>Alphaproteobacteria</taxon>
        <taxon>Rhodobacterales</taxon>
        <taxon>Rhodobacter group</taxon>
        <taxon>Rhodobacter</taxon>
    </lineage>
</organism>
<protein>
    <recommendedName>
        <fullName evidence="5">Enterobactin synthase component D</fullName>
    </recommendedName>
    <alternativeName>
        <fullName evidence="8">4'-phosphopantetheinyl transferase EntD</fullName>
    </alternativeName>
    <alternativeName>
        <fullName evidence="9">Enterochelin synthase D</fullName>
    </alternativeName>
</protein>
<dbReference type="SUPFAM" id="SSF56214">
    <property type="entry name" value="4'-phosphopantetheinyl transferase"/>
    <property type="match status" value="1"/>
</dbReference>
<evidence type="ECO:0000256" key="9">
    <source>
        <dbReference type="ARBA" id="ARBA00031996"/>
    </source>
</evidence>
<gene>
    <name evidence="16" type="ORF">Rsw2DRAFT_0466</name>
</gene>
<evidence type="ECO:0000256" key="3">
    <source>
        <dbReference type="ARBA" id="ARBA00008342"/>
    </source>
</evidence>
<keyword evidence="6 16" id="KW-0808">Transferase</keyword>
<dbReference type="EMBL" id="ACYY01000002">
    <property type="protein sequence ID" value="EEW26663.1"/>
    <property type="molecule type" value="Genomic_DNA"/>
</dbReference>
<keyword evidence="13" id="KW-0460">Magnesium</keyword>
<evidence type="ECO:0000256" key="12">
    <source>
        <dbReference type="PIRSR" id="PIRSR603542-1"/>
    </source>
</evidence>
<comment type="caution">
    <text evidence="16">The sequence shown here is derived from an EMBL/GenBank/DDBJ whole genome shotgun (WGS) entry which is preliminary data.</text>
</comment>
<name>C8RXD8_9RHOB</name>
<keyword evidence="7" id="KW-0259">Enterobactin biosynthesis</keyword>
<evidence type="ECO:0000259" key="15">
    <source>
        <dbReference type="Pfam" id="PF17837"/>
    </source>
</evidence>
<dbReference type="RefSeq" id="WP_008027650.1">
    <property type="nucleotide sequence ID" value="NZ_ACYY01000002.1"/>
</dbReference>
<feature type="binding site" evidence="12">
    <location>
        <position position="158"/>
    </location>
    <ligand>
        <name>CoA</name>
        <dbReference type="ChEBI" id="CHEBI:57287"/>
    </ligand>
</feature>
<comment type="catalytic activity">
    <reaction evidence="10">
        <text>apo-[aryl-carrier protein] + CoA = holo-[aryl-carrier protein] + adenosine 3',5'-bisphosphate + H(+)</text>
        <dbReference type="Rhea" id="RHEA:48404"/>
        <dbReference type="Rhea" id="RHEA-COMP:15903"/>
        <dbReference type="Rhea" id="RHEA-COMP:17557"/>
        <dbReference type="ChEBI" id="CHEBI:15378"/>
        <dbReference type="ChEBI" id="CHEBI:29999"/>
        <dbReference type="ChEBI" id="CHEBI:57287"/>
        <dbReference type="ChEBI" id="CHEBI:58343"/>
        <dbReference type="ChEBI" id="CHEBI:64479"/>
    </reaction>
</comment>
<feature type="binding site" evidence="13">
    <location>
        <position position="114"/>
    </location>
    <ligand>
        <name>Mg(2+)</name>
        <dbReference type="ChEBI" id="CHEBI:18420"/>
    </ligand>
</feature>
<feature type="binding site" evidence="12">
    <location>
        <position position="48"/>
    </location>
    <ligand>
        <name>CoA</name>
        <dbReference type="ChEBI" id="CHEBI:57287"/>
    </ligand>
</feature>
<comment type="pathway">
    <text evidence="2">Siderophore biosynthesis; enterobactin biosynthesis.</text>
</comment>
<dbReference type="InterPro" id="IPR003542">
    <property type="entry name" value="Enbac_synth_compD-like"/>
</dbReference>
<feature type="binding site" evidence="13">
    <location>
        <position position="115"/>
    </location>
    <ligand>
        <name>Mg(2+)</name>
        <dbReference type="ChEBI" id="CHEBI:18420"/>
    </ligand>
</feature>
<feature type="binding site" evidence="12">
    <location>
        <position position="162"/>
    </location>
    <ligand>
        <name>CoA</name>
        <dbReference type="ChEBI" id="CHEBI:57287"/>
    </ligand>
</feature>
<feature type="domain" description="4'-phosphopantetheinyl transferase N-terminal" evidence="15">
    <location>
        <begin position="40"/>
        <end position="103"/>
    </location>
</feature>
<dbReference type="GO" id="GO:0008897">
    <property type="term" value="F:holo-[acyl-carrier-protein] synthase activity"/>
    <property type="evidence" value="ECO:0007669"/>
    <property type="project" value="InterPro"/>
</dbReference>
<dbReference type="GO" id="GO:0009239">
    <property type="term" value="P:enterobactin biosynthetic process"/>
    <property type="evidence" value="ECO:0007669"/>
    <property type="project" value="UniProtKB-UniPathway"/>
</dbReference>